<dbReference type="Proteomes" id="UP000813461">
    <property type="component" value="Unassembled WGS sequence"/>
</dbReference>
<comment type="caution">
    <text evidence="2">The sequence shown here is derived from an EMBL/GenBank/DDBJ whole genome shotgun (WGS) entry which is preliminary data.</text>
</comment>
<evidence type="ECO:0000313" key="2">
    <source>
        <dbReference type="EMBL" id="KAH7088861.1"/>
    </source>
</evidence>
<gene>
    <name evidence="2" type="ORF">FB567DRAFT_547711</name>
</gene>
<sequence length="151" mass="15422">MLLSIALTTLLATLTSITTTIPGPATACPTTRTTTSNLPCQTACPRGCGTYVSTLTYSSSCVPSTTPPPRTITAPTRPCYTHTTTTTAECAESGKSCAAPDCLYLSTTRVPAGPVEGCVVTPTVTETRSSVCGVCDGGCGTVWATESVTAW</sequence>
<dbReference type="EMBL" id="JAGMVJ010000007">
    <property type="protein sequence ID" value="KAH7088861.1"/>
    <property type="molecule type" value="Genomic_DNA"/>
</dbReference>
<reference evidence="2" key="1">
    <citation type="journal article" date="2021" name="Nat. Commun.">
        <title>Genetic determinants of endophytism in the Arabidopsis root mycobiome.</title>
        <authorList>
            <person name="Mesny F."/>
            <person name="Miyauchi S."/>
            <person name="Thiergart T."/>
            <person name="Pickel B."/>
            <person name="Atanasova L."/>
            <person name="Karlsson M."/>
            <person name="Huettel B."/>
            <person name="Barry K.W."/>
            <person name="Haridas S."/>
            <person name="Chen C."/>
            <person name="Bauer D."/>
            <person name="Andreopoulos W."/>
            <person name="Pangilinan J."/>
            <person name="LaButti K."/>
            <person name="Riley R."/>
            <person name="Lipzen A."/>
            <person name="Clum A."/>
            <person name="Drula E."/>
            <person name="Henrissat B."/>
            <person name="Kohler A."/>
            <person name="Grigoriev I.V."/>
            <person name="Martin F.M."/>
            <person name="Hacquard S."/>
        </authorList>
    </citation>
    <scope>NUCLEOTIDE SEQUENCE</scope>
    <source>
        <strain evidence="2">MPI-SDFR-AT-0120</strain>
    </source>
</reference>
<evidence type="ECO:0000313" key="3">
    <source>
        <dbReference type="Proteomes" id="UP000813461"/>
    </source>
</evidence>
<feature type="signal peptide" evidence="1">
    <location>
        <begin position="1"/>
        <end position="27"/>
    </location>
</feature>
<dbReference type="AlphaFoldDB" id="A0A8K0RAL7"/>
<proteinExistence type="predicted"/>
<evidence type="ECO:0000256" key="1">
    <source>
        <dbReference type="SAM" id="SignalP"/>
    </source>
</evidence>
<keyword evidence="1" id="KW-0732">Signal</keyword>
<feature type="chain" id="PRO_5035454894" evidence="1">
    <location>
        <begin position="28"/>
        <end position="151"/>
    </location>
</feature>
<keyword evidence="3" id="KW-1185">Reference proteome</keyword>
<accession>A0A8K0RAL7</accession>
<protein>
    <submittedName>
        <fullName evidence="2">Uncharacterized protein</fullName>
    </submittedName>
</protein>
<organism evidence="2 3">
    <name type="scientific">Paraphoma chrysanthemicola</name>
    <dbReference type="NCBI Taxonomy" id="798071"/>
    <lineage>
        <taxon>Eukaryota</taxon>
        <taxon>Fungi</taxon>
        <taxon>Dikarya</taxon>
        <taxon>Ascomycota</taxon>
        <taxon>Pezizomycotina</taxon>
        <taxon>Dothideomycetes</taxon>
        <taxon>Pleosporomycetidae</taxon>
        <taxon>Pleosporales</taxon>
        <taxon>Pleosporineae</taxon>
        <taxon>Phaeosphaeriaceae</taxon>
        <taxon>Paraphoma</taxon>
    </lineage>
</organism>
<name>A0A8K0RAL7_9PLEO</name>
<dbReference type="OrthoDB" id="3795582at2759"/>